<comment type="similarity">
    <text evidence="1">Belongs to the bacterial ribosomal protein bL32 family.</text>
</comment>
<dbReference type="GeneID" id="38947784"/>
<dbReference type="InterPro" id="IPR002677">
    <property type="entry name" value="Ribosomal_bL32"/>
</dbReference>
<dbReference type="GO" id="GO:0006412">
    <property type="term" value="P:translation"/>
    <property type="evidence" value="ECO:0007669"/>
    <property type="project" value="InterPro"/>
</dbReference>
<organism evidence="6">
    <name type="scientific">Eustigmatophyceae sp. Mont 10/10-1w</name>
    <dbReference type="NCBI Taxonomy" id="2506145"/>
    <lineage>
        <taxon>Eukaryota</taxon>
        <taxon>Sar</taxon>
        <taxon>Stramenopiles</taxon>
        <taxon>Ochrophyta</taxon>
        <taxon>Eustigmatophyceae</taxon>
    </lineage>
</organism>
<dbReference type="NCBIfam" id="TIGR01031">
    <property type="entry name" value="rpmF_bact"/>
    <property type="match status" value="1"/>
</dbReference>
<evidence type="ECO:0000256" key="5">
    <source>
        <dbReference type="ARBA" id="ARBA00035431"/>
    </source>
</evidence>
<dbReference type="RefSeq" id="YP_009550717.1">
    <property type="nucleotide sequence ID" value="NC_040297.1"/>
</dbReference>
<dbReference type="Pfam" id="PF01783">
    <property type="entry name" value="Ribosomal_L32p"/>
    <property type="match status" value="1"/>
</dbReference>
<dbReference type="InterPro" id="IPR044958">
    <property type="entry name" value="Ribosomal_bL32_plant/cyanobact"/>
</dbReference>
<sequence length="57" mass="6388">MAVPKKRTSKTKTRSRQANWLAKARNQVQKAWSLAKSVANPNSTSFLLQKSEDQGTN</sequence>
<dbReference type="GO" id="GO:0003735">
    <property type="term" value="F:structural constituent of ribosome"/>
    <property type="evidence" value="ECO:0007669"/>
    <property type="project" value="InterPro"/>
</dbReference>
<evidence type="ECO:0000313" key="6">
    <source>
        <dbReference type="EMBL" id="QAA11654.1"/>
    </source>
</evidence>
<geneLocation type="plastid" evidence="6"/>
<dbReference type="GO" id="GO:0015934">
    <property type="term" value="C:large ribosomal subunit"/>
    <property type="evidence" value="ECO:0007669"/>
    <property type="project" value="InterPro"/>
</dbReference>
<dbReference type="SUPFAM" id="SSF57829">
    <property type="entry name" value="Zn-binding ribosomal proteins"/>
    <property type="match status" value="1"/>
</dbReference>
<reference evidence="6" key="1">
    <citation type="journal article" date="2019" name="Genome Biol. Evol.">
        <title>Plastid Genomes and Proteins Illuminate the Evolution of Eustigmatophyte Algae and Their Bacterial Endosymbionts.</title>
        <authorList>
            <person name="Sevcikova T."/>
            <person name="Yurchenko T."/>
            <person name="Fawley K.P."/>
            <person name="Amaral R."/>
            <person name="Strnad H."/>
            <person name="Santos L.M."/>
            <person name="Fawley M.W."/>
            <person name="Elias M."/>
        </authorList>
    </citation>
    <scope>NUCLEOTIDE SEQUENCE</scope>
</reference>
<gene>
    <name evidence="6" type="primary">rpl32</name>
</gene>
<evidence type="ECO:0000256" key="3">
    <source>
        <dbReference type="ARBA" id="ARBA00023274"/>
    </source>
</evidence>
<name>A0A451FML8_9STRA</name>
<dbReference type="HAMAP" id="MF_00340">
    <property type="entry name" value="Ribosomal_bL32"/>
    <property type="match status" value="1"/>
</dbReference>
<dbReference type="AlphaFoldDB" id="A0A451FML8"/>
<evidence type="ECO:0000256" key="4">
    <source>
        <dbReference type="ARBA" id="ARBA00035280"/>
    </source>
</evidence>
<keyword evidence="6" id="KW-0934">Plastid</keyword>
<evidence type="ECO:0000256" key="1">
    <source>
        <dbReference type="ARBA" id="ARBA00008560"/>
    </source>
</evidence>
<evidence type="ECO:0000256" key="2">
    <source>
        <dbReference type="ARBA" id="ARBA00022980"/>
    </source>
</evidence>
<dbReference type="PANTHER" id="PTHR36083">
    <property type="entry name" value="50S RIBOSOMAL PROTEIN L32, CHLOROPLASTIC"/>
    <property type="match status" value="1"/>
</dbReference>
<dbReference type="EMBL" id="MK281455">
    <property type="protein sequence ID" value="QAA11654.1"/>
    <property type="molecule type" value="Genomic_DNA"/>
</dbReference>
<keyword evidence="3" id="KW-0687">Ribonucleoprotein</keyword>
<accession>A0A451FML8</accession>
<keyword evidence="2 6" id="KW-0689">Ribosomal protein</keyword>
<dbReference type="InterPro" id="IPR011332">
    <property type="entry name" value="Ribosomal_zn-bd"/>
</dbReference>
<dbReference type="PANTHER" id="PTHR36083:SF1">
    <property type="entry name" value="LARGE RIBOSOMAL SUBUNIT PROTEIN BL32C"/>
    <property type="match status" value="1"/>
</dbReference>
<proteinExistence type="inferred from homology"/>
<protein>
    <recommendedName>
        <fullName evidence="4">Large ribosomal subunit protein bL32c</fullName>
    </recommendedName>
    <alternativeName>
        <fullName evidence="5">50S ribosomal protein L32, chloroplastic</fullName>
    </alternativeName>
</protein>